<dbReference type="AlphaFoldDB" id="A0A3P7S5M5"/>
<organism evidence="1 2">
    <name type="scientific">Dibothriocephalus latus</name>
    <name type="common">Fish tapeworm</name>
    <name type="synonym">Diphyllobothrium latum</name>
    <dbReference type="NCBI Taxonomy" id="60516"/>
    <lineage>
        <taxon>Eukaryota</taxon>
        <taxon>Metazoa</taxon>
        <taxon>Spiralia</taxon>
        <taxon>Lophotrochozoa</taxon>
        <taxon>Platyhelminthes</taxon>
        <taxon>Cestoda</taxon>
        <taxon>Eucestoda</taxon>
        <taxon>Diphyllobothriidea</taxon>
        <taxon>Diphyllobothriidae</taxon>
        <taxon>Dibothriocephalus</taxon>
    </lineage>
</organism>
<dbReference type="Proteomes" id="UP000281553">
    <property type="component" value="Unassembled WGS sequence"/>
</dbReference>
<protein>
    <submittedName>
        <fullName evidence="1">Uncharacterized protein</fullName>
    </submittedName>
</protein>
<name>A0A3P7S5M5_DIBLA</name>
<evidence type="ECO:0000313" key="1">
    <source>
        <dbReference type="EMBL" id="VDN49902.1"/>
    </source>
</evidence>
<sequence length="56" mass="6298">MATVALVPTSLDDIHTPPDSVDPDALHQLRDLFSQFPDLFSWSTDSLGRTHLVQHR</sequence>
<feature type="non-terminal residue" evidence="1">
    <location>
        <position position="56"/>
    </location>
</feature>
<evidence type="ECO:0000313" key="2">
    <source>
        <dbReference type="Proteomes" id="UP000281553"/>
    </source>
</evidence>
<keyword evidence="2" id="KW-1185">Reference proteome</keyword>
<gene>
    <name evidence="1" type="ORF">DILT_LOCUS19929</name>
</gene>
<dbReference type="EMBL" id="UYRU01126331">
    <property type="protein sequence ID" value="VDN49902.1"/>
    <property type="molecule type" value="Genomic_DNA"/>
</dbReference>
<accession>A0A3P7S5M5</accession>
<dbReference type="OrthoDB" id="8962596at2759"/>
<reference evidence="1 2" key="1">
    <citation type="submission" date="2018-11" db="EMBL/GenBank/DDBJ databases">
        <authorList>
            <consortium name="Pathogen Informatics"/>
        </authorList>
    </citation>
    <scope>NUCLEOTIDE SEQUENCE [LARGE SCALE GENOMIC DNA]</scope>
</reference>
<proteinExistence type="predicted"/>